<name>A0AAD1RNE4_PELCU</name>
<accession>A0AAD1RNE4</accession>
<protein>
    <submittedName>
        <fullName evidence="1">Uncharacterized protein</fullName>
    </submittedName>
</protein>
<keyword evidence="2" id="KW-1185">Reference proteome</keyword>
<dbReference type="AlphaFoldDB" id="A0AAD1RNE4"/>
<proteinExistence type="predicted"/>
<organism evidence="1 2">
    <name type="scientific">Pelobates cultripes</name>
    <name type="common">Western spadefoot toad</name>
    <dbReference type="NCBI Taxonomy" id="61616"/>
    <lineage>
        <taxon>Eukaryota</taxon>
        <taxon>Metazoa</taxon>
        <taxon>Chordata</taxon>
        <taxon>Craniata</taxon>
        <taxon>Vertebrata</taxon>
        <taxon>Euteleostomi</taxon>
        <taxon>Amphibia</taxon>
        <taxon>Batrachia</taxon>
        <taxon>Anura</taxon>
        <taxon>Pelobatoidea</taxon>
        <taxon>Pelobatidae</taxon>
        <taxon>Pelobates</taxon>
    </lineage>
</organism>
<gene>
    <name evidence="1" type="ORF">PECUL_23A015021</name>
</gene>
<sequence length="127" mass="15177">MTISTLQLLIPHNSRLWERHHIRYITQLIQGRTIIPFQQLQEVYNFPNTAEFSYFQVRAWLLKHYEPTMKHVNEQRLTAFERLTTQMPAKKTISLLYTCLTNDASIKTQPFIRAWECELNLNLPDKT</sequence>
<reference evidence="1" key="1">
    <citation type="submission" date="2022-03" db="EMBL/GenBank/DDBJ databases">
        <authorList>
            <person name="Alioto T."/>
            <person name="Alioto T."/>
            <person name="Gomez Garrido J."/>
        </authorList>
    </citation>
    <scope>NUCLEOTIDE SEQUENCE</scope>
</reference>
<dbReference type="Proteomes" id="UP001295444">
    <property type="component" value="Chromosome 03"/>
</dbReference>
<evidence type="ECO:0000313" key="1">
    <source>
        <dbReference type="EMBL" id="CAH2274927.1"/>
    </source>
</evidence>
<dbReference type="EMBL" id="OW240914">
    <property type="protein sequence ID" value="CAH2274927.1"/>
    <property type="molecule type" value="Genomic_DNA"/>
</dbReference>
<evidence type="ECO:0000313" key="2">
    <source>
        <dbReference type="Proteomes" id="UP001295444"/>
    </source>
</evidence>